<sequence length="419" mass="47180">LVAKFSWPSQQKRALEPTVYNASDSEFGTPVHLLSFEVILPDGSVWSNAYFLPTSSEAPAAFLSSGKTNEEMSEDPDYRSMWVTVFVGDGESLENCDSALDLCECLLQAALGWLSYYVNGYPHRDISVGNILKIKNGPRERKQFSTRSSVQSLLGVHVDRKQPDIPKSNTSDVSEDLPDSLSRLEIGGDRFWEDLTTALEPTSSDDQAAAVKYKQQKAVVDMARELEDVAQDLDITTECKAFLSDCDMAAKLEGYFDQSTHDGSLSGTAEFMNKPLRKAMEDKSQYLQSPVDDMHSLFWTALWCTLFNAKQAQQSPAEKQWGAQLQGTVHERDSAMHDILQDGTEEEHSPILRDMTPLLKDWQRNLLEPMNSEWKSAWRNVEKGQADEKLLVFHYFAFQGILDFAQLIKKHKARLSGTK</sequence>
<evidence type="ECO:0000313" key="1">
    <source>
        <dbReference type="EMBL" id="THU82290.1"/>
    </source>
</evidence>
<dbReference type="Proteomes" id="UP000297245">
    <property type="component" value="Unassembled WGS sequence"/>
</dbReference>
<accession>A0A4S8L1R5</accession>
<feature type="non-terminal residue" evidence="1">
    <location>
        <position position="1"/>
    </location>
</feature>
<evidence type="ECO:0000313" key="2">
    <source>
        <dbReference type="Proteomes" id="UP000297245"/>
    </source>
</evidence>
<proteinExistence type="predicted"/>
<gene>
    <name evidence="1" type="ORF">K435DRAFT_691801</name>
</gene>
<evidence type="ECO:0008006" key="3">
    <source>
        <dbReference type="Google" id="ProtNLM"/>
    </source>
</evidence>
<name>A0A4S8L1R5_DENBC</name>
<protein>
    <recommendedName>
        <fullName evidence="3">Fungal-type protein kinase domain-containing protein</fullName>
    </recommendedName>
</protein>
<reference evidence="1 2" key="1">
    <citation type="journal article" date="2019" name="Nat. Ecol. Evol.">
        <title>Megaphylogeny resolves global patterns of mushroom evolution.</title>
        <authorList>
            <person name="Varga T."/>
            <person name="Krizsan K."/>
            <person name="Foldi C."/>
            <person name="Dima B."/>
            <person name="Sanchez-Garcia M."/>
            <person name="Sanchez-Ramirez S."/>
            <person name="Szollosi G.J."/>
            <person name="Szarkandi J.G."/>
            <person name="Papp V."/>
            <person name="Albert L."/>
            <person name="Andreopoulos W."/>
            <person name="Angelini C."/>
            <person name="Antonin V."/>
            <person name="Barry K.W."/>
            <person name="Bougher N.L."/>
            <person name="Buchanan P."/>
            <person name="Buyck B."/>
            <person name="Bense V."/>
            <person name="Catcheside P."/>
            <person name="Chovatia M."/>
            <person name="Cooper J."/>
            <person name="Damon W."/>
            <person name="Desjardin D."/>
            <person name="Finy P."/>
            <person name="Geml J."/>
            <person name="Haridas S."/>
            <person name="Hughes K."/>
            <person name="Justo A."/>
            <person name="Karasinski D."/>
            <person name="Kautmanova I."/>
            <person name="Kiss B."/>
            <person name="Kocsube S."/>
            <person name="Kotiranta H."/>
            <person name="LaButti K.M."/>
            <person name="Lechner B.E."/>
            <person name="Liimatainen K."/>
            <person name="Lipzen A."/>
            <person name="Lukacs Z."/>
            <person name="Mihaltcheva S."/>
            <person name="Morgado L.N."/>
            <person name="Niskanen T."/>
            <person name="Noordeloos M.E."/>
            <person name="Ohm R.A."/>
            <person name="Ortiz-Santana B."/>
            <person name="Ovrebo C."/>
            <person name="Racz N."/>
            <person name="Riley R."/>
            <person name="Savchenko A."/>
            <person name="Shiryaev A."/>
            <person name="Soop K."/>
            <person name="Spirin V."/>
            <person name="Szebenyi C."/>
            <person name="Tomsovsky M."/>
            <person name="Tulloss R.E."/>
            <person name="Uehling J."/>
            <person name="Grigoriev I.V."/>
            <person name="Vagvolgyi C."/>
            <person name="Papp T."/>
            <person name="Martin F.M."/>
            <person name="Miettinen O."/>
            <person name="Hibbett D.S."/>
            <person name="Nagy L.G."/>
        </authorList>
    </citation>
    <scope>NUCLEOTIDE SEQUENCE [LARGE SCALE GENOMIC DNA]</scope>
    <source>
        <strain evidence="1 2">CBS 962.96</strain>
    </source>
</reference>
<dbReference type="EMBL" id="ML179742">
    <property type="protein sequence ID" value="THU82290.1"/>
    <property type="molecule type" value="Genomic_DNA"/>
</dbReference>
<keyword evidence="2" id="KW-1185">Reference proteome</keyword>
<organism evidence="1 2">
    <name type="scientific">Dendrothele bispora (strain CBS 962.96)</name>
    <dbReference type="NCBI Taxonomy" id="1314807"/>
    <lineage>
        <taxon>Eukaryota</taxon>
        <taxon>Fungi</taxon>
        <taxon>Dikarya</taxon>
        <taxon>Basidiomycota</taxon>
        <taxon>Agaricomycotina</taxon>
        <taxon>Agaricomycetes</taxon>
        <taxon>Agaricomycetidae</taxon>
        <taxon>Agaricales</taxon>
        <taxon>Agaricales incertae sedis</taxon>
        <taxon>Dendrothele</taxon>
    </lineage>
</organism>
<dbReference type="AlphaFoldDB" id="A0A4S8L1R5"/>
<dbReference type="OrthoDB" id="5584477at2759"/>